<evidence type="ECO:0000313" key="7">
    <source>
        <dbReference type="Proteomes" id="UP000510937"/>
    </source>
</evidence>
<evidence type="ECO:0000313" key="2">
    <source>
        <dbReference type="EMBL" id="QLO53683.1"/>
    </source>
</evidence>
<dbReference type="AlphaFoldDB" id="A0A285B0G2"/>
<gene>
    <name evidence="2" type="ORF">HV234_20175</name>
    <name evidence="3" type="ORF">KOSB73_220568</name>
    <name evidence="4" type="ORF">NCTC9149_05063</name>
</gene>
<reference evidence="3" key="1">
    <citation type="submission" date="2017-08" db="EMBL/GenBank/DDBJ databases">
        <authorList>
            <person name="de Groot N.N."/>
        </authorList>
    </citation>
    <scope>NUCLEOTIDE SEQUENCE [LARGE SCALE GENOMIC DNA]</scope>
    <source>
        <strain evidence="3">06D021</strain>
    </source>
</reference>
<proteinExistence type="predicted"/>
<protein>
    <submittedName>
        <fullName evidence="4">Bacteriophage protein</fullName>
    </submittedName>
    <submittedName>
        <fullName evidence="3">Plasmid stabilization system protein, RelE/ParE family</fullName>
    </submittedName>
    <submittedName>
        <fullName evidence="2">Type II toxin-antitoxin system RelE/ParE family toxin</fullName>
    </submittedName>
</protein>
<dbReference type="Proteomes" id="UP000510937">
    <property type="component" value="Chromosome"/>
</dbReference>
<dbReference type="Pfam" id="PF05016">
    <property type="entry name" value="ParE_toxin"/>
    <property type="match status" value="1"/>
</dbReference>
<dbReference type="InterPro" id="IPR007712">
    <property type="entry name" value="RelE/ParE_toxin"/>
</dbReference>
<name>A0A285B0G2_9ENTR</name>
<dbReference type="RefSeq" id="WP_024358837.1">
    <property type="nucleotide sequence ID" value="NZ_CABGKM010000010.1"/>
</dbReference>
<accession>A0A285B0G2</accession>
<dbReference type="EMBL" id="UGMX01000002">
    <property type="protein sequence ID" value="STW08597.1"/>
    <property type="molecule type" value="Genomic_DNA"/>
</dbReference>
<keyword evidence="1" id="KW-1277">Toxin-antitoxin system</keyword>
<dbReference type="PANTHER" id="PTHR38813:SF1">
    <property type="entry name" value="TOXIN RELE1-RELATED"/>
    <property type="match status" value="1"/>
</dbReference>
<dbReference type="SUPFAM" id="SSF143011">
    <property type="entry name" value="RelE-like"/>
    <property type="match status" value="1"/>
</dbReference>
<sequence length="100" mass="11579">MIVFWSKSAEKQLAAIDSRYQERIKEKLRTMDDKNAPAPDIKKLKQSGSEDHYRLRVGDYRIIFTQFEGLSESCYVVAIKRRTSTTYLHEEATPYGSATN</sequence>
<dbReference type="EMBL" id="FZTC01000015">
    <property type="protein sequence ID" value="SNU34449.1"/>
    <property type="molecule type" value="Genomic_DNA"/>
</dbReference>
<dbReference type="Proteomes" id="UP000254571">
    <property type="component" value="Unassembled WGS sequence"/>
</dbReference>
<organism evidence="3 5">
    <name type="scientific">Klebsiella grimontii</name>
    <dbReference type="NCBI Taxonomy" id="2058152"/>
    <lineage>
        <taxon>Bacteria</taxon>
        <taxon>Pseudomonadati</taxon>
        <taxon>Pseudomonadota</taxon>
        <taxon>Gammaproteobacteria</taxon>
        <taxon>Enterobacterales</taxon>
        <taxon>Enterobacteriaceae</taxon>
        <taxon>Klebsiella/Raoultella group</taxon>
        <taxon>Klebsiella</taxon>
    </lineage>
</organism>
<reference evidence="5" key="2">
    <citation type="submission" date="2017-08" db="EMBL/GenBank/DDBJ databases">
        <authorList>
            <person name="Brisse S."/>
        </authorList>
    </citation>
    <scope>NUCLEOTIDE SEQUENCE [LARGE SCALE GENOMIC DNA]</scope>
    <source>
        <strain evidence="5">06D021</strain>
    </source>
</reference>
<evidence type="ECO:0000313" key="5">
    <source>
        <dbReference type="Proteomes" id="UP000220639"/>
    </source>
</evidence>
<dbReference type="InterPro" id="IPR035093">
    <property type="entry name" value="RelE/ParE_toxin_dom_sf"/>
</dbReference>
<evidence type="ECO:0000313" key="6">
    <source>
        <dbReference type="Proteomes" id="UP000254571"/>
    </source>
</evidence>
<dbReference type="Gene3D" id="3.30.2310.20">
    <property type="entry name" value="RelE-like"/>
    <property type="match status" value="1"/>
</dbReference>
<evidence type="ECO:0000256" key="1">
    <source>
        <dbReference type="ARBA" id="ARBA00022649"/>
    </source>
</evidence>
<reference evidence="7" key="4">
    <citation type="submission" date="2020-06" db="EMBL/GenBank/DDBJ databases">
        <title>REHAB project genomes.</title>
        <authorList>
            <person name="Shaw L.P."/>
        </authorList>
    </citation>
    <scope>NUCLEOTIDE SEQUENCE [LARGE SCALE GENOMIC DNA]</scope>
    <source>
        <strain evidence="7">RHBSTW-00555</strain>
    </source>
</reference>
<evidence type="ECO:0000313" key="3">
    <source>
        <dbReference type="EMBL" id="SNU34449.1"/>
    </source>
</evidence>
<reference evidence="4 6" key="3">
    <citation type="submission" date="2018-06" db="EMBL/GenBank/DDBJ databases">
        <authorList>
            <consortium name="Pathogen Informatics"/>
            <person name="Doyle S."/>
        </authorList>
    </citation>
    <scope>NUCLEOTIDE SEQUENCE [LARGE SCALE GENOMIC DNA]</scope>
    <source>
        <strain evidence="4 6">NCTC9149</strain>
    </source>
</reference>
<dbReference type="EMBL" id="CP055315">
    <property type="protein sequence ID" value="QLO53683.1"/>
    <property type="molecule type" value="Genomic_DNA"/>
</dbReference>
<dbReference type="InterPro" id="IPR052747">
    <property type="entry name" value="TA_system_RelE_toxin"/>
</dbReference>
<evidence type="ECO:0000313" key="4">
    <source>
        <dbReference type="EMBL" id="STW08597.1"/>
    </source>
</evidence>
<dbReference type="PANTHER" id="PTHR38813">
    <property type="match status" value="1"/>
</dbReference>
<reference evidence="2" key="5">
    <citation type="journal article" date="2021" name="Microb. Genom.">
        <title>A genomic epidemiological study shows that prevalence of antimicrobial resistance in Enterobacterales is associated with the livestock host, as well as antimicrobial usage.</title>
        <authorList>
            <person name="AbuOun M."/>
            <person name="Jones H."/>
            <person name="Stubberfield E."/>
            <person name="Gilson D."/>
            <person name="Shaw L.P."/>
            <person name="Hubbard A.T.M."/>
            <person name="Chau K.K."/>
            <person name="Sebra R."/>
            <person name="Peto T.E.A."/>
            <person name="Crook D.W."/>
            <person name="Read D.S."/>
            <person name="Gweon H.S."/>
            <person name="Walker A.S."/>
            <person name="Stoesser N."/>
            <person name="Smith R.P."/>
            <person name="Anjum M.F."/>
            <person name="On Behalf Of The Rehab Consortium."/>
        </authorList>
    </citation>
    <scope>NUCLEOTIDE SEQUENCE</scope>
    <source>
        <strain evidence="2">RHBSTW-00555</strain>
    </source>
</reference>
<dbReference type="Proteomes" id="UP000220639">
    <property type="component" value="Unassembled WGS sequence"/>
</dbReference>